<accession>A6DQY8</accession>
<comment type="caution">
    <text evidence="6">The sequence shown here is derived from an EMBL/GenBank/DDBJ whole genome shotgun (WGS) entry which is preliminary data.</text>
</comment>
<comment type="similarity">
    <text evidence="1 2">Belongs to the glycosyl hydrolase 31 family.</text>
</comment>
<dbReference type="InterPro" id="IPR000322">
    <property type="entry name" value="Glyco_hydro_31_TIM"/>
</dbReference>
<dbReference type="InterPro" id="IPR025887">
    <property type="entry name" value="Glyco_hydro_31_N_dom"/>
</dbReference>
<dbReference type="STRING" id="313628.LNTAR_19612"/>
<feature type="domain" description="Glycoside hydrolase family 31 TIM barrel" evidence="3">
    <location>
        <begin position="265"/>
        <end position="588"/>
    </location>
</feature>
<dbReference type="Pfam" id="PF13802">
    <property type="entry name" value="Gal_mutarotas_2"/>
    <property type="match status" value="1"/>
</dbReference>
<dbReference type="PANTHER" id="PTHR22762">
    <property type="entry name" value="ALPHA-GLUCOSIDASE"/>
    <property type="match status" value="1"/>
</dbReference>
<dbReference type="InterPro" id="IPR048395">
    <property type="entry name" value="Glyco_hydro_31_C"/>
</dbReference>
<evidence type="ECO:0000259" key="3">
    <source>
        <dbReference type="Pfam" id="PF01055"/>
    </source>
</evidence>
<evidence type="ECO:0000259" key="5">
    <source>
        <dbReference type="Pfam" id="PF21365"/>
    </source>
</evidence>
<evidence type="ECO:0000256" key="2">
    <source>
        <dbReference type="RuleBase" id="RU361185"/>
    </source>
</evidence>
<dbReference type="RefSeq" id="WP_007280261.1">
    <property type="nucleotide sequence ID" value="NZ_ABCK01000021.1"/>
</dbReference>
<evidence type="ECO:0000313" key="6">
    <source>
        <dbReference type="EMBL" id="EDM26038.1"/>
    </source>
</evidence>
<sequence>MYFNKYPYRSNFEYPQNINLKKTDSGEISADFKVVDFQPDNDEPMQEMSVQMHCTQHEGDVYHLQFSSKKWPKNYSQSDLNLPKQINTQEGSTELELNDDFSFSLKDEQGQLLLKSVENHAFGVSGKSSIFQFERNPGDQFYGMGEKMLGLELSNVSTKFWNVDVWADNDPMVFTNGRPDPMYVSVPYIIIKRENSYIGILIDNPFATYIMTNGKVNVAGQMDATAKSHEAIMMGAEHGQPNLIIINGPSLAELTQKLQKIVGVTPMPPAWALGYQQCRWGYESFADLQYLNASMDRFDIPCDGLWLDIEYMRGYRVFTFEEEKNFPDLKNNIAEVQKSGRRVVPIIDPGVKKEEGYDICESGLKEDIYCKNPQGQDFTGLVWPGETLFPDYSTEKGRKWWADHVESFAKDYGITGAWLDMNDPATGDACCVDMLFNGGKDSHYTYHNQYGMGMSRASRDGFQAAYPEDRPFLLSRSGFTGSSKYAAIWTGDNVSNYHYLKGSIACSLNLALSGIPFNGPDAGGFGGDTTAQIMKDWFKAGFLFPFFRNHSIKGSEHQEPWVFDSETREVLIHYIRMRYKLRPYLYNLFVQQEASGEAILRPLFYDFADSAELPLSTIDDQFMVGPYIMQAPFVEEDQEIRKVVLPDAQWYCLAEAQWCEGAEEVTVIKDDKTSPIYIREGAILPMSTVADGDHTFVSNDVEFHLFNKVDSELKAEYTYTFDDGQTYAYKKGERSQVKVSSYAEGKTLFIETELLADGYGDIAASFVLYDQFEKIYLNGEVLSTAKHDFTFAGKNLELLKT</sequence>
<dbReference type="CDD" id="cd14752">
    <property type="entry name" value="GH31_N"/>
    <property type="match status" value="1"/>
</dbReference>
<evidence type="ECO:0000313" key="7">
    <source>
        <dbReference type="Proteomes" id="UP000004947"/>
    </source>
</evidence>
<dbReference type="SUPFAM" id="SSF51011">
    <property type="entry name" value="Glycosyl hydrolase domain"/>
    <property type="match status" value="1"/>
</dbReference>
<feature type="domain" description="Glycosyl hydrolase family 31 C-terminal" evidence="5">
    <location>
        <begin position="596"/>
        <end position="684"/>
    </location>
</feature>
<dbReference type="Gene3D" id="2.60.40.1760">
    <property type="entry name" value="glycosyl hydrolase (family 31)"/>
    <property type="match status" value="1"/>
</dbReference>
<dbReference type="eggNOG" id="COG1501">
    <property type="taxonomic scope" value="Bacteria"/>
</dbReference>
<dbReference type="Pfam" id="PF21365">
    <property type="entry name" value="Glyco_hydro_31_3rd"/>
    <property type="match status" value="1"/>
</dbReference>
<protein>
    <submittedName>
        <fullName evidence="6">Uncharacterized protein</fullName>
    </submittedName>
</protein>
<dbReference type="Pfam" id="PF01055">
    <property type="entry name" value="Glyco_hydro_31_2nd"/>
    <property type="match status" value="1"/>
</dbReference>
<dbReference type="AlphaFoldDB" id="A6DQY8"/>
<dbReference type="GO" id="GO:0005975">
    <property type="term" value="P:carbohydrate metabolic process"/>
    <property type="evidence" value="ECO:0007669"/>
    <property type="project" value="InterPro"/>
</dbReference>
<dbReference type="PANTHER" id="PTHR22762:SF120">
    <property type="entry name" value="HETEROGLYCAN GLUCOSIDASE 1"/>
    <property type="match status" value="1"/>
</dbReference>
<dbReference type="GO" id="GO:0004553">
    <property type="term" value="F:hydrolase activity, hydrolyzing O-glycosyl compounds"/>
    <property type="evidence" value="ECO:0007669"/>
    <property type="project" value="InterPro"/>
</dbReference>
<keyword evidence="7" id="KW-1185">Reference proteome</keyword>
<evidence type="ECO:0000256" key="1">
    <source>
        <dbReference type="ARBA" id="ARBA00007806"/>
    </source>
</evidence>
<keyword evidence="2" id="KW-0378">Hydrolase</keyword>
<dbReference type="SUPFAM" id="SSF74650">
    <property type="entry name" value="Galactose mutarotase-like"/>
    <property type="match status" value="1"/>
</dbReference>
<gene>
    <name evidence="6" type="ORF">LNTAR_19612</name>
</gene>
<feature type="domain" description="Glycoside hydrolase family 31 N-terminal" evidence="4">
    <location>
        <begin position="62"/>
        <end position="210"/>
    </location>
</feature>
<evidence type="ECO:0000259" key="4">
    <source>
        <dbReference type="Pfam" id="PF13802"/>
    </source>
</evidence>
<dbReference type="SUPFAM" id="SSF51445">
    <property type="entry name" value="(Trans)glycosidases"/>
    <property type="match status" value="1"/>
</dbReference>
<dbReference type="InterPro" id="IPR013780">
    <property type="entry name" value="Glyco_hydro_b"/>
</dbReference>
<dbReference type="EMBL" id="ABCK01000021">
    <property type="protein sequence ID" value="EDM26038.1"/>
    <property type="molecule type" value="Genomic_DNA"/>
</dbReference>
<dbReference type="GO" id="GO:0030246">
    <property type="term" value="F:carbohydrate binding"/>
    <property type="evidence" value="ECO:0007669"/>
    <property type="project" value="InterPro"/>
</dbReference>
<reference evidence="6 7" key="1">
    <citation type="journal article" date="2010" name="J. Bacteriol.">
        <title>Genome sequence of Lentisphaera araneosa HTCC2155T, the type species of the order Lentisphaerales in the phylum Lentisphaerae.</title>
        <authorList>
            <person name="Thrash J.C."/>
            <person name="Cho J.C."/>
            <person name="Vergin K.L."/>
            <person name="Morris R.M."/>
            <person name="Giovannoni S.J."/>
        </authorList>
    </citation>
    <scope>NUCLEOTIDE SEQUENCE [LARGE SCALE GENOMIC DNA]</scope>
    <source>
        <strain evidence="6 7">HTCC2155</strain>
    </source>
</reference>
<proteinExistence type="inferred from homology"/>
<dbReference type="OrthoDB" id="176168at2"/>
<dbReference type="InterPro" id="IPR011013">
    <property type="entry name" value="Gal_mutarotase_sf_dom"/>
</dbReference>
<organism evidence="6 7">
    <name type="scientific">Lentisphaera araneosa HTCC2155</name>
    <dbReference type="NCBI Taxonomy" id="313628"/>
    <lineage>
        <taxon>Bacteria</taxon>
        <taxon>Pseudomonadati</taxon>
        <taxon>Lentisphaerota</taxon>
        <taxon>Lentisphaeria</taxon>
        <taxon>Lentisphaerales</taxon>
        <taxon>Lentisphaeraceae</taxon>
        <taxon>Lentisphaera</taxon>
    </lineage>
</organism>
<dbReference type="Gene3D" id="2.60.40.1180">
    <property type="entry name" value="Golgi alpha-mannosidase II"/>
    <property type="match status" value="2"/>
</dbReference>
<dbReference type="Gene3D" id="3.20.20.80">
    <property type="entry name" value="Glycosidases"/>
    <property type="match status" value="2"/>
</dbReference>
<dbReference type="InterPro" id="IPR017853">
    <property type="entry name" value="GH"/>
</dbReference>
<dbReference type="Proteomes" id="UP000004947">
    <property type="component" value="Unassembled WGS sequence"/>
</dbReference>
<name>A6DQY8_9BACT</name>
<keyword evidence="2" id="KW-0326">Glycosidase</keyword>